<dbReference type="OrthoDB" id="9810688at2"/>
<dbReference type="STRING" id="1123282.SAMN02745823_00291"/>
<evidence type="ECO:0000256" key="2">
    <source>
        <dbReference type="ARBA" id="ARBA00022723"/>
    </source>
</evidence>
<evidence type="ECO:0000259" key="6">
    <source>
        <dbReference type="PROSITE" id="PS51379"/>
    </source>
</evidence>
<dbReference type="SUPFAM" id="SSF54862">
    <property type="entry name" value="4Fe-4S ferredoxins"/>
    <property type="match status" value="1"/>
</dbReference>
<dbReference type="Proteomes" id="UP000183995">
    <property type="component" value="Unassembled WGS sequence"/>
</dbReference>
<feature type="domain" description="4Fe-4S ferredoxin-type" evidence="6">
    <location>
        <begin position="88"/>
        <end position="117"/>
    </location>
</feature>
<keyword evidence="8" id="KW-1185">Reference proteome</keyword>
<evidence type="ECO:0000313" key="8">
    <source>
        <dbReference type="Proteomes" id="UP000183995"/>
    </source>
</evidence>
<dbReference type="InterPro" id="IPR050294">
    <property type="entry name" value="RnfB_subfamily"/>
</dbReference>
<dbReference type="PROSITE" id="PS51379">
    <property type="entry name" value="4FE4S_FER_2"/>
    <property type="match status" value="3"/>
</dbReference>
<dbReference type="GO" id="GO:0046872">
    <property type="term" value="F:metal ion binding"/>
    <property type="evidence" value="ECO:0007669"/>
    <property type="project" value="UniProtKB-KW"/>
</dbReference>
<dbReference type="Gene3D" id="3.30.70.20">
    <property type="match status" value="2"/>
</dbReference>
<keyword evidence="2" id="KW-0479">Metal-binding</keyword>
<dbReference type="InterPro" id="IPR017896">
    <property type="entry name" value="4Fe4S_Fe-S-bd"/>
</dbReference>
<dbReference type="PANTHER" id="PTHR42859:SF17">
    <property type="entry name" value="ELECTRON TRANSPORT PROTEIN HYDN-RELATED"/>
    <property type="match status" value="1"/>
</dbReference>
<dbReference type="GO" id="GO:0051539">
    <property type="term" value="F:4 iron, 4 sulfur cluster binding"/>
    <property type="evidence" value="ECO:0007669"/>
    <property type="project" value="UniProtKB-KW"/>
</dbReference>
<accession>A0A1M5TYZ5</accession>
<proteinExistence type="predicted"/>
<gene>
    <name evidence="7" type="ORF">SAMN02745823_00291</name>
</gene>
<evidence type="ECO:0000313" key="7">
    <source>
        <dbReference type="EMBL" id="SHH56012.1"/>
    </source>
</evidence>
<dbReference type="Pfam" id="PF13247">
    <property type="entry name" value="Fer4_11"/>
    <property type="match status" value="1"/>
</dbReference>
<dbReference type="PANTHER" id="PTHR42859">
    <property type="entry name" value="OXIDOREDUCTASE"/>
    <property type="match status" value="1"/>
</dbReference>
<dbReference type="CDD" id="cd10554">
    <property type="entry name" value="HycB_like"/>
    <property type="match status" value="1"/>
</dbReference>
<keyword evidence="1" id="KW-0004">4Fe-4S</keyword>
<dbReference type="EMBL" id="FQXV01000001">
    <property type="protein sequence ID" value="SHH56012.1"/>
    <property type="molecule type" value="Genomic_DNA"/>
</dbReference>
<protein>
    <submittedName>
        <fullName evidence="7">Electron transport protein HydN</fullName>
    </submittedName>
</protein>
<dbReference type="AlphaFoldDB" id="A0A1M5TYZ5"/>
<organism evidence="7 8">
    <name type="scientific">Sporobacter termitidis DSM 10068</name>
    <dbReference type="NCBI Taxonomy" id="1123282"/>
    <lineage>
        <taxon>Bacteria</taxon>
        <taxon>Bacillati</taxon>
        <taxon>Bacillota</taxon>
        <taxon>Clostridia</taxon>
        <taxon>Eubacteriales</taxon>
        <taxon>Oscillospiraceae</taxon>
        <taxon>Sporobacter</taxon>
    </lineage>
</organism>
<dbReference type="RefSeq" id="WP_073075855.1">
    <property type="nucleotide sequence ID" value="NZ_FQXV01000001.1"/>
</dbReference>
<dbReference type="PROSITE" id="PS00198">
    <property type="entry name" value="4FE4S_FER_1"/>
    <property type="match status" value="1"/>
</dbReference>
<feature type="domain" description="4Fe-4S ferredoxin-type" evidence="6">
    <location>
        <begin position="6"/>
        <end position="36"/>
    </location>
</feature>
<evidence type="ECO:0000256" key="3">
    <source>
        <dbReference type="ARBA" id="ARBA00022737"/>
    </source>
</evidence>
<dbReference type="InterPro" id="IPR017900">
    <property type="entry name" value="4Fe4S_Fe_S_CS"/>
</dbReference>
<sequence length="185" mass="20053">MAKQLGAFVVGDSDKCTGCKACELACFTVHNQKSNGVGRTVGTVSVPVMPRLFLVKGETFSVPVQCKHCEDAPCLNACTKKAISRVDNQVIIDEKKCMGCKDCMMACPFGVIMLAQVYDRGKVLRQTTGEAVKGAFKCDLCAGREAGPACVEVCPHQALRYVDPVEERKEKMRRAAETLAITKTL</sequence>
<keyword evidence="4" id="KW-0408">Iron</keyword>
<evidence type="ECO:0000256" key="4">
    <source>
        <dbReference type="ARBA" id="ARBA00023004"/>
    </source>
</evidence>
<evidence type="ECO:0000256" key="1">
    <source>
        <dbReference type="ARBA" id="ARBA00022485"/>
    </source>
</evidence>
<evidence type="ECO:0000256" key="5">
    <source>
        <dbReference type="ARBA" id="ARBA00023014"/>
    </source>
</evidence>
<name>A0A1M5TYZ5_9FIRM</name>
<keyword evidence="3" id="KW-0677">Repeat</keyword>
<keyword evidence="5" id="KW-0411">Iron-sulfur</keyword>
<reference evidence="7 8" key="1">
    <citation type="submission" date="2016-11" db="EMBL/GenBank/DDBJ databases">
        <authorList>
            <person name="Jaros S."/>
            <person name="Januszkiewicz K."/>
            <person name="Wedrychowicz H."/>
        </authorList>
    </citation>
    <scope>NUCLEOTIDE SEQUENCE [LARGE SCALE GENOMIC DNA]</scope>
    <source>
        <strain evidence="7 8">DSM 10068</strain>
    </source>
</reference>
<feature type="domain" description="4Fe-4S ferredoxin-type" evidence="6">
    <location>
        <begin position="132"/>
        <end position="164"/>
    </location>
</feature>